<dbReference type="InterPro" id="IPR036188">
    <property type="entry name" value="FAD/NAD-bd_sf"/>
</dbReference>
<dbReference type="OMA" id="RFPWQPQ"/>
<reference evidence="3 4" key="1">
    <citation type="journal article" date="2010" name="Science">
        <title>Genomic comparison of the ants Camponotus floridanus and Harpegnathos saltator.</title>
        <authorList>
            <person name="Bonasio R."/>
            <person name="Zhang G."/>
            <person name="Ye C."/>
            <person name="Mutti N.S."/>
            <person name="Fang X."/>
            <person name="Qin N."/>
            <person name="Donahue G."/>
            <person name="Yang P."/>
            <person name="Li Q."/>
            <person name="Li C."/>
            <person name="Zhang P."/>
            <person name="Huang Z."/>
            <person name="Berger S.L."/>
            <person name="Reinberg D."/>
            <person name="Wang J."/>
            <person name="Liebig J."/>
        </authorList>
    </citation>
    <scope>NUCLEOTIDE SEQUENCE [LARGE SCALE GENOMIC DNA]</scope>
    <source>
        <strain evidence="4">C129</strain>
    </source>
</reference>
<dbReference type="InParanoid" id="E2AC27"/>
<organism evidence="4">
    <name type="scientific">Camponotus floridanus</name>
    <name type="common">Florida carpenter ant</name>
    <dbReference type="NCBI Taxonomy" id="104421"/>
    <lineage>
        <taxon>Eukaryota</taxon>
        <taxon>Metazoa</taxon>
        <taxon>Ecdysozoa</taxon>
        <taxon>Arthropoda</taxon>
        <taxon>Hexapoda</taxon>
        <taxon>Insecta</taxon>
        <taxon>Pterygota</taxon>
        <taxon>Neoptera</taxon>
        <taxon>Endopterygota</taxon>
        <taxon>Hymenoptera</taxon>
        <taxon>Apocrita</taxon>
        <taxon>Aculeata</taxon>
        <taxon>Formicoidea</taxon>
        <taxon>Formicidae</taxon>
        <taxon>Formicinae</taxon>
        <taxon>Camponotus</taxon>
    </lineage>
</organism>
<dbReference type="Gene3D" id="3.50.50.60">
    <property type="entry name" value="FAD/NAD(P)-binding domain"/>
    <property type="match status" value="1"/>
</dbReference>
<accession>E2AC27</accession>
<feature type="domain" description="Glucose-methanol-choline oxidoreductase N-terminal" evidence="2">
    <location>
        <begin position="341"/>
        <end position="355"/>
    </location>
</feature>
<name>E2AC27_CAMFO</name>
<dbReference type="STRING" id="104421.E2AC27"/>
<dbReference type="OrthoDB" id="269227at2759"/>
<dbReference type="Pfam" id="PF00732">
    <property type="entry name" value="GMC_oxred_N"/>
    <property type="match status" value="1"/>
</dbReference>
<dbReference type="GO" id="GO:0016614">
    <property type="term" value="F:oxidoreductase activity, acting on CH-OH group of donors"/>
    <property type="evidence" value="ECO:0007669"/>
    <property type="project" value="InterPro"/>
</dbReference>
<dbReference type="SUPFAM" id="SSF54373">
    <property type="entry name" value="FAD-linked reductases, C-terminal domain"/>
    <property type="match status" value="1"/>
</dbReference>
<dbReference type="EMBL" id="GL438389">
    <property type="protein sequence ID" value="EFN69045.1"/>
    <property type="molecule type" value="Genomic_DNA"/>
</dbReference>
<evidence type="ECO:0000313" key="4">
    <source>
        <dbReference type="Proteomes" id="UP000000311"/>
    </source>
</evidence>
<protein>
    <submittedName>
        <fullName evidence="3">Glucose dehydrogenase [acceptor]</fullName>
    </submittedName>
</protein>
<evidence type="ECO:0000259" key="2">
    <source>
        <dbReference type="PROSITE" id="PS00624"/>
    </source>
</evidence>
<evidence type="ECO:0000313" key="3">
    <source>
        <dbReference type="EMBL" id="EFN69045.1"/>
    </source>
</evidence>
<comment type="similarity">
    <text evidence="1">Belongs to the GMC oxidoreductase family.</text>
</comment>
<dbReference type="AlphaFoldDB" id="E2AC27"/>
<dbReference type="Gene3D" id="3.30.560.10">
    <property type="entry name" value="Glucose Oxidase, domain 3"/>
    <property type="match status" value="1"/>
</dbReference>
<dbReference type="PANTHER" id="PTHR11552">
    <property type="entry name" value="GLUCOSE-METHANOL-CHOLINE GMC OXIDOREDUCTASE"/>
    <property type="match status" value="1"/>
</dbReference>
<dbReference type="PANTHER" id="PTHR11552:SF217">
    <property type="entry name" value="GLUCOSE DEHYDROGENASE [FAD, QUINONE]"/>
    <property type="match status" value="1"/>
</dbReference>
<dbReference type="Pfam" id="PF05199">
    <property type="entry name" value="GMC_oxred_C"/>
    <property type="match status" value="1"/>
</dbReference>
<dbReference type="SUPFAM" id="SSF51905">
    <property type="entry name" value="FAD/NAD(P)-binding domain"/>
    <property type="match status" value="1"/>
</dbReference>
<dbReference type="Proteomes" id="UP000000311">
    <property type="component" value="Unassembled WGS sequence"/>
</dbReference>
<gene>
    <name evidence="3" type="ORF">EAG_13495</name>
</gene>
<evidence type="ECO:0000256" key="1">
    <source>
        <dbReference type="ARBA" id="ARBA00010790"/>
    </source>
</evidence>
<dbReference type="InterPro" id="IPR000172">
    <property type="entry name" value="GMC_OxRdtase_N"/>
</dbReference>
<dbReference type="PIRSF" id="PIRSF000137">
    <property type="entry name" value="Alcohol_oxidase"/>
    <property type="match status" value="1"/>
</dbReference>
<dbReference type="PROSITE" id="PS00624">
    <property type="entry name" value="GMC_OXRED_2"/>
    <property type="match status" value="1"/>
</dbReference>
<dbReference type="GO" id="GO:0050660">
    <property type="term" value="F:flavin adenine dinucleotide binding"/>
    <property type="evidence" value="ECO:0007669"/>
    <property type="project" value="InterPro"/>
</dbReference>
<dbReference type="InterPro" id="IPR007867">
    <property type="entry name" value="GMC_OxRtase_C"/>
</dbReference>
<keyword evidence="4" id="KW-1185">Reference proteome</keyword>
<dbReference type="InterPro" id="IPR012132">
    <property type="entry name" value="GMC_OxRdtase"/>
</dbReference>
<sequence length="630" mass="69530">MCASSTNLIPDAVTPQAPCSSPFVSGLTYMNVCSGDSATLFLNMLSVLTTYSTVINGVCERIKPVTRLDHTYDFIVIGGGAGGSVVASSLSENPNWSVLLVEAGPDEPAGTQIPSNLQVFLGTELDWKYQTTNESHACLSTNGSCSWPRGKNLGGCTSHHGMAYHRGHEKDYTRWVEMGNIGWSWQDVLPYFFKQEDNKEIGRVRRQDHGVGGPMTVERYELDSLITFVNRFPWQPQLAWDILTAAEEVGLGVTEDLVGPNITGFNIAQTISRNGVRLSTPRAFLWPHRNRRNFHLKLNAIATKLLTKRQGSKLKVTGVKIIINGQEQHVNVRKEVILSGGTINSPQIMLLSGMGPKEHLKSVKIKPVLDLPGVGENLHNHQSYGLDFNINEPPIEELNMNSADLYLHNQTGPMSSTGLAQLTALLASEYTTKDDPDNQIFFAGYQATCNTGDRIPDLLSYNNKETIRMTSVNVQPRSRGRLTLASKDPLAHPIIWANDLAEPIDRKIIYSGIQKLLKLVTANELSKYHLTRINYDAPECNHVGEKGSYEHWDCLIQYDTRPENHQAGTCKMGPASDPMAVVDPRLKVHGVTNLRVADASIMPQVVSGNPVATINMIGGRAADFIKYDWS</sequence>
<proteinExistence type="inferred from homology"/>